<dbReference type="GO" id="GO:0030973">
    <property type="term" value="F:molybdate ion binding"/>
    <property type="evidence" value="ECO:0007669"/>
    <property type="project" value="TreeGrafter"/>
</dbReference>
<protein>
    <submittedName>
        <fullName evidence="8">Molybdate ABC transporter substrate-binding protein</fullName>
    </submittedName>
</protein>
<dbReference type="Proteomes" id="UP001470809">
    <property type="component" value="Chromosome"/>
</dbReference>
<dbReference type="PANTHER" id="PTHR30632">
    <property type="entry name" value="MOLYBDATE-BINDING PERIPLASMIC PROTEIN"/>
    <property type="match status" value="1"/>
</dbReference>
<keyword evidence="2 6" id="KW-0500">Molybdenum</keyword>
<dbReference type="Pfam" id="PF13531">
    <property type="entry name" value="SBP_bac_11"/>
    <property type="match status" value="1"/>
</dbReference>
<dbReference type="GO" id="GO:0030288">
    <property type="term" value="C:outer membrane-bounded periplasmic space"/>
    <property type="evidence" value="ECO:0007669"/>
    <property type="project" value="TreeGrafter"/>
</dbReference>
<evidence type="ECO:0000313" key="9">
    <source>
        <dbReference type="Proteomes" id="UP001470809"/>
    </source>
</evidence>
<dbReference type="Gene3D" id="3.40.190.10">
    <property type="entry name" value="Periplasmic binding protein-like II"/>
    <property type="match status" value="2"/>
</dbReference>
<feature type="binding site" evidence="6">
    <location>
        <position position="161"/>
    </location>
    <ligand>
        <name>molybdate</name>
        <dbReference type="ChEBI" id="CHEBI:36264"/>
    </ligand>
</feature>
<evidence type="ECO:0000256" key="7">
    <source>
        <dbReference type="SAM" id="SignalP"/>
    </source>
</evidence>
<dbReference type="KEGG" id="yrh:AABB31_09600"/>
<feature type="chain" id="PRO_5042877292" evidence="7">
    <location>
        <begin position="21"/>
        <end position="245"/>
    </location>
</feature>
<proteinExistence type="inferred from homology"/>
<evidence type="ECO:0000256" key="3">
    <source>
        <dbReference type="ARBA" id="ARBA00022723"/>
    </source>
</evidence>
<name>A0AAN0MCK0_9RHOB</name>
<feature type="binding site" evidence="6">
    <location>
        <position position="179"/>
    </location>
    <ligand>
        <name>molybdate</name>
        <dbReference type="ChEBI" id="CHEBI:36264"/>
    </ligand>
</feature>
<feature type="binding site" evidence="6">
    <location>
        <position position="134"/>
    </location>
    <ligand>
        <name>molybdate</name>
        <dbReference type="ChEBI" id="CHEBI:36264"/>
    </ligand>
</feature>
<dbReference type="NCBIfam" id="TIGR01256">
    <property type="entry name" value="modA"/>
    <property type="match status" value="1"/>
</dbReference>
<evidence type="ECO:0000256" key="2">
    <source>
        <dbReference type="ARBA" id="ARBA00022505"/>
    </source>
</evidence>
<comment type="similarity">
    <text evidence="1">Belongs to the bacterial solute-binding protein ModA family.</text>
</comment>
<dbReference type="GO" id="GO:0046872">
    <property type="term" value="F:metal ion binding"/>
    <property type="evidence" value="ECO:0007669"/>
    <property type="project" value="UniProtKB-KW"/>
</dbReference>
<dbReference type="AlphaFoldDB" id="A0AAN0MCK0"/>
<dbReference type="InterPro" id="IPR050682">
    <property type="entry name" value="ModA/WtpA"/>
</dbReference>
<dbReference type="PIRSF" id="PIRSF004846">
    <property type="entry name" value="ModA"/>
    <property type="match status" value="1"/>
</dbReference>
<feature type="binding site" evidence="6">
    <location>
        <position position="29"/>
    </location>
    <ligand>
        <name>molybdate</name>
        <dbReference type="ChEBI" id="CHEBI:36264"/>
    </ligand>
</feature>
<gene>
    <name evidence="8" type="primary">modA</name>
    <name evidence="8" type="ORF">AABB31_09600</name>
</gene>
<evidence type="ECO:0000256" key="1">
    <source>
        <dbReference type="ARBA" id="ARBA00009175"/>
    </source>
</evidence>
<sequence>MLTRLFMLLVMLLCPIAATAEIVVFAAASLKEPIDALAAEFGDVSVSYAGSGKIARQVGQGAPADLVLLANADWMDVLVETNALEPDSVADIASNALVLIGPRDAGDVLLHGYGMASALGDGRLAVGLTDAVPAGIYAKAALTSLNMWEPLSHRLAEVDSVRAALNLVARGETPLGVVYQTDAGVTDAVRIVARFPTDSYPPIRYVGAVTAGADPQASAFLDFLTGAAGQATLQEAGFLPPIRRP</sequence>
<organism evidence="8 9">
    <name type="scientific">Yoonia rhodophyticola</name>
    <dbReference type="NCBI Taxonomy" id="3137370"/>
    <lineage>
        <taxon>Bacteria</taxon>
        <taxon>Pseudomonadati</taxon>
        <taxon>Pseudomonadota</taxon>
        <taxon>Alphaproteobacteria</taxon>
        <taxon>Rhodobacterales</taxon>
        <taxon>Paracoccaceae</taxon>
        <taxon>Yoonia</taxon>
    </lineage>
</organism>
<dbReference type="GO" id="GO:1901359">
    <property type="term" value="F:tungstate binding"/>
    <property type="evidence" value="ECO:0007669"/>
    <property type="project" value="UniProtKB-ARBA"/>
</dbReference>
<dbReference type="EMBL" id="CP151767">
    <property type="protein sequence ID" value="WZU69080.1"/>
    <property type="molecule type" value="Genomic_DNA"/>
</dbReference>
<reference evidence="8 9" key="2">
    <citation type="submission" date="2024-08" db="EMBL/GenBank/DDBJ databases">
        <title>Phylogenomic analyses of a clade within the roseobacter group suggest taxonomic reassignments of species of the genera Aestuariivita, Citreicella, Loktanella, Nautella, Pelagibaca, Ruegeria, Thalassobius, Thiobacimonas and Tropicibacter, and the proposal o.</title>
        <authorList>
            <person name="Jeon C.O."/>
        </authorList>
    </citation>
    <scope>NUCLEOTIDE SEQUENCE [LARGE SCALE GENOMIC DNA]</scope>
    <source>
        <strain evidence="8 9">SS1-5</strain>
    </source>
</reference>
<evidence type="ECO:0000256" key="6">
    <source>
        <dbReference type="PIRSR" id="PIRSR004846-1"/>
    </source>
</evidence>
<accession>A0AAN0MCK0</accession>
<dbReference type="SUPFAM" id="SSF53850">
    <property type="entry name" value="Periplasmic binding protein-like II"/>
    <property type="match status" value="1"/>
</dbReference>
<dbReference type="PANTHER" id="PTHR30632:SF17">
    <property type="entry name" value="MOLYBDATE-BINDING PROTEIN MODA"/>
    <property type="match status" value="1"/>
</dbReference>
<evidence type="ECO:0000313" key="8">
    <source>
        <dbReference type="EMBL" id="WZU69080.1"/>
    </source>
</evidence>
<evidence type="ECO:0000256" key="4">
    <source>
        <dbReference type="ARBA" id="ARBA00022729"/>
    </source>
</evidence>
<comment type="subunit">
    <text evidence="5">The complex is composed of two ATP-binding proteins (ModC), two transmembrane proteins (ModB) and a solute-binding protein (ModA).</text>
</comment>
<dbReference type="GO" id="GO:0015689">
    <property type="term" value="P:molybdate ion transport"/>
    <property type="evidence" value="ECO:0007669"/>
    <property type="project" value="InterPro"/>
</dbReference>
<keyword evidence="4 7" id="KW-0732">Signal</keyword>
<keyword evidence="3 6" id="KW-0479">Metal-binding</keyword>
<feature type="signal peptide" evidence="7">
    <location>
        <begin position="1"/>
        <end position="20"/>
    </location>
</feature>
<dbReference type="FunFam" id="3.40.190.10:FF:000035">
    <property type="entry name" value="Molybdate ABC transporter substrate-binding protein"/>
    <property type="match status" value="1"/>
</dbReference>
<feature type="binding site" evidence="6">
    <location>
        <position position="51"/>
    </location>
    <ligand>
        <name>molybdate</name>
        <dbReference type="ChEBI" id="CHEBI:36264"/>
    </ligand>
</feature>
<dbReference type="InterPro" id="IPR005950">
    <property type="entry name" value="ModA"/>
</dbReference>
<keyword evidence="9" id="KW-1185">Reference proteome</keyword>
<dbReference type="RefSeq" id="WP_342078372.1">
    <property type="nucleotide sequence ID" value="NZ_CP151767.2"/>
</dbReference>
<evidence type="ECO:0000256" key="5">
    <source>
        <dbReference type="ARBA" id="ARBA00062515"/>
    </source>
</evidence>
<reference evidence="9" key="1">
    <citation type="submission" date="2024-04" db="EMBL/GenBank/DDBJ databases">
        <title>Phylogenomic analyses of a clade within the roseobacter group suggest taxonomic reassignments of species of the genera Aestuariivita, Citreicella, Loktanella, Nautella, Pelagibaca, Ruegeria, Thalassobius, Thiobacimonas and Tropicibacter, and the proposal o.</title>
        <authorList>
            <person name="Jeon C.O."/>
        </authorList>
    </citation>
    <scope>NUCLEOTIDE SEQUENCE [LARGE SCALE GENOMIC DNA]</scope>
    <source>
        <strain evidence="9">SS1-5</strain>
    </source>
</reference>